<keyword evidence="2" id="KW-0233">DNA recombination</keyword>
<dbReference type="AlphaFoldDB" id="A0A6J6UBP8"/>
<dbReference type="PANTHER" id="PTHR30563">
    <property type="entry name" value="DNA RECOMBINATION PROTEIN RMUC"/>
    <property type="match status" value="1"/>
</dbReference>
<dbReference type="EMBL" id="CAEZZJ010000049">
    <property type="protein sequence ID" value="CAB4756745.1"/>
    <property type="molecule type" value="Genomic_DNA"/>
</dbReference>
<organism evidence="4">
    <name type="scientific">freshwater metagenome</name>
    <dbReference type="NCBI Taxonomy" id="449393"/>
    <lineage>
        <taxon>unclassified sequences</taxon>
        <taxon>metagenomes</taxon>
        <taxon>ecological metagenomes</taxon>
    </lineage>
</organism>
<dbReference type="PANTHER" id="PTHR30563:SF0">
    <property type="entry name" value="DNA RECOMBINATION PROTEIN RMUC"/>
    <property type="match status" value="1"/>
</dbReference>
<evidence type="ECO:0000256" key="3">
    <source>
        <dbReference type="SAM" id="Coils"/>
    </source>
</evidence>
<gene>
    <name evidence="4" type="ORF">UFOPK2852_00550</name>
</gene>
<evidence type="ECO:0000256" key="2">
    <source>
        <dbReference type="ARBA" id="ARBA00023172"/>
    </source>
</evidence>
<evidence type="ECO:0000313" key="4">
    <source>
        <dbReference type="EMBL" id="CAB4756745.1"/>
    </source>
</evidence>
<protein>
    <submittedName>
        <fullName evidence="4">Unannotated protein</fullName>
    </submittedName>
</protein>
<evidence type="ECO:0000256" key="1">
    <source>
        <dbReference type="ARBA" id="ARBA00023054"/>
    </source>
</evidence>
<reference evidence="4" key="1">
    <citation type="submission" date="2020-05" db="EMBL/GenBank/DDBJ databases">
        <authorList>
            <person name="Chiriac C."/>
            <person name="Salcher M."/>
            <person name="Ghai R."/>
            <person name="Kavagutti S V."/>
        </authorList>
    </citation>
    <scope>NUCLEOTIDE SEQUENCE</scope>
</reference>
<accession>A0A6J6UBP8</accession>
<keyword evidence="1 3" id="KW-0175">Coiled coil</keyword>
<name>A0A6J6UBP8_9ZZZZ</name>
<dbReference type="GO" id="GO:0006310">
    <property type="term" value="P:DNA recombination"/>
    <property type="evidence" value="ECO:0007669"/>
    <property type="project" value="UniProtKB-KW"/>
</dbReference>
<proteinExistence type="predicted"/>
<sequence>MDVILGVIIGLVLGILIGFLVKSGRSNSDSSNNPLVKDLKEQLEREKNSTAAATKLSEELEAMAKTVEKLTESASAADLRRVRAETEITEQVKSMASHNENLVKQTRAIAGALASSQTRGKFGEAHLEKLLESAGLIENEHFTRQSASEKIGDSGAIPDVTINMPGGSVIYIDSKFPFQRFYEAFETEDDVLRKQLLVEHSKDLLAHIQALSKRNYADRGPSPDFVILYAPIDAIFIEAVKAIPDFLETSFRLNVTIATPTSMMALLRTVGYLFSRNRVAANAEEIQSLAVKFLRDISSLHEKIVTVGDRLKSTLKAYNEMIPTAETTVLSAAKKMKSLDVSGKPLKALPEVSENLRNLESKLALDAPEDFIEVEEVSDESDGEER</sequence>
<dbReference type="Pfam" id="PF02646">
    <property type="entry name" value="RmuC"/>
    <property type="match status" value="1"/>
</dbReference>
<feature type="coiled-coil region" evidence="3">
    <location>
        <begin position="36"/>
        <end position="73"/>
    </location>
</feature>
<dbReference type="InterPro" id="IPR003798">
    <property type="entry name" value="DNA_recombination_RmuC"/>
</dbReference>